<dbReference type="InterPro" id="IPR027417">
    <property type="entry name" value="P-loop_NTPase"/>
</dbReference>
<accession>A0A420DDY2</accession>
<reference evidence="2" key="1">
    <citation type="journal article" date="2014" name="Int. J. Syst. Evol. Microbiol.">
        <title>Complete genome of a new Firmicutes species belonging to the dominant human colonic microbiota ('Ruminococcus bicirculans') reveals two chromosomes and a selective capacity to utilize plant glucans.</title>
        <authorList>
            <consortium name="NISC Comparative Sequencing Program"/>
            <person name="Wegmann U."/>
            <person name="Louis P."/>
            <person name="Goesmann A."/>
            <person name="Henrissat B."/>
            <person name="Duncan S.H."/>
            <person name="Flint H.J."/>
        </authorList>
    </citation>
    <scope>NUCLEOTIDE SEQUENCE</scope>
    <source>
        <strain evidence="2">CCM 8490</strain>
    </source>
</reference>
<dbReference type="GO" id="GO:0016887">
    <property type="term" value="F:ATP hydrolysis activity"/>
    <property type="evidence" value="ECO:0007669"/>
    <property type="project" value="InterPro"/>
</dbReference>
<dbReference type="InterPro" id="IPR049945">
    <property type="entry name" value="AAA_22"/>
</dbReference>
<name>A0A420DDY2_9FLAO</name>
<evidence type="ECO:0000313" key="2">
    <source>
        <dbReference type="EMBL" id="GGG47285.1"/>
    </source>
</evidence>
<sequence>MNKNTKDSIIEALEAWMKENEFSANEFSVKSGVPSNYLSYMRRNLYSLPVGDKETIIDDKYFRMVAEVIGFNFDNRIIWEARQTPQFMQMISYLEDARTFGYTTIIIGETGSGKTFSSDIFVKSNPKDLFKVTVGSMDTIGDLLDKLGAALRIPLTGSKSKKLNAITKELLKMKLDGRTPTLIFDESEYMKQPTLCNMKEMYDHLVGKCGLVMIGTNQLISKIERLKNKNKDGMPQFYRRIKYNIRELRPIDTRFEQFLTSLTDKNLVRFLQSECQNYGELKDVLLPAMREAQRLGEPLTENLVRKILNRPNAA</sequence>
<dbReference type="EMBL" id="BMCW01000001">
    <property type="protein sequence ID" value="GGG47285.1"/>
    <property type="molecule type" value="Genomic_DNA"/>
</dbReference>
<comment type="caution">
    <text evidence="3">The sequence shown here is derived from an EMBL/GenBank/DDBJ whole genome shotgun (WGS) entry which is preliminary data.</text>
</comment>
<evidence type="ECO:0000313" key="3">
    <source>
        <dbReference type="EMBL" id="RKE90044.1"/>
    </source>
</evidence>
<reference evidence="3 4" key="2">
    <citation type="submission" date="2018-09" db="EMBL/GenBank/DDBJ databases">
        <title>Genomic Encyclopedia of Archaeal and Bacterial Type Strains, Phase II (KMG-II): from individual species to whole genera.</title>
        <authorList>
            <person name="Goeker M."/>
        </authorList>
    </citation>
    <scope>NUCLEOTIDE SEQUENCE [LARGE SCALE GENOMIC DNA]</scope>
    <source>
        <strain evidence="3 4">DSM 27620</strain>
    </source>
</reference>
<dbReference type="Proteomes" id="UP000658202">
    <property type="component" value="Unassembled WGS sequence"/>
</dbReference>
<proteinExistence type="predicted"/>
<reference evidence="2" key="4">
    <citation type="submission" date="2024-05" db="EMBL/GenBank/DDBJ databases">
        <authorList>
            <person name="Sun Q."/>
            <person name="Sedlacek I."/>
        </authorList>
    </citation>
    <scope>NUCLEOTIDE SEQUENCE</scope>
    <source>
        <strain evidence="2">CCM 8490</strain>
    </source>
</reference>
<gene>
    <name evidence="3" type="ORF">BXY58_0629</name>
    <name evidence="2" type="ORF">GCM10007332_06010</name>
</gene>
<evidence type="ECO:0000313" key="4">
    <source>
        <dbReference type="Proteomes" id="UP000285906"/>
    </source>
</evidence>
<dbReference type="EMBL" id="RAQH01000001">
    <property type="protein sequence ID" value="RKE90044.1"/>
    <property type="molecule type" value="Genomic_DNA"/>
</dbReference>
<dbReference type="RefSeq" id="WP_120212319.1">
    <property type="nucleotide sequence ID" value="NZ_BMCW01000001.1"/>
</dbReference>
<dbReference type="OrthoDB" id="1244738at2"/>
<keyword evidence="5" id="KW-1185">Reference proteome</keyword>
<dbReference type="Gene3D" id="3.40.50.300">
    <property type="entry name" value="P-loop containing nucleotide triphosphate hydrolases"/>
    <property type="match status" value="1"/>
</dbReference>
<dbReference type="Pfam" id="PF13401">
    <property type="entry name" value="AAA_22"/>
    <property type="match status" value="1"/>
</dbReference>
<reference evidence="5" key="3">
    <citation type="journal article" date="2019" name="Int. J. Syst. Evol. Microbiol.">
        <title>The Global Catalogue of Microorganisms (GCM) 10K type strain sequencing project: providing services to taxonomists for standard genome sequencing and annotation.</title>
        <authorList>
            <consortium name="The Broad Institute Genomics Platform"/>
            <consortium name="The Broad Institute Genome Sequencing Center for Infectious Disease"/>
            <person name="Wu L."/>
            <person name="Ma J."/>
        </authorList>
    </citation>
    <scope>NUCLEOTIDE SEQUENCE [LARGE SCALE GENOMIC DNA]</scope>
    <source>
        <strain evidence="5">CCM 8490</strain>
    </source>
</reference>
<dbReference type="InterPro" id="IPR052026">
    <property type="entry name" value="ExeA_AAA_ATPase_DNA-bind"/>
</dbReference>
<organism evidence="3 4">
    <name type="scientific">Epilithonimonas arachidiradicis</name>
    <dbReference type="NCBI Taxonomy" id="1617282"/>
    <lineage>
        <taxon>Bacteria</taxon>
        <taxon>Pseudomonadati</taxon>
        <taxon>Bacteroidota</taxon>
        <taxon>Flavobacteriia</taxon>
        <taxon>Flavobacteriales</taxon>
        <taxon>Weeksellaceae</taxon>
        <taxon>Chryseobacterium group</taxon>
        <taxon>Epilithonimonas</taxon>
    </lineage>
</organism>
<dbReference type="AlphaFoldDB" id="A0A420DDY2"/>
<protein>
    <submittedName>
        <fullName evidence="3">DNA transposition AAA+ family ATPase</fullName>
    </submittedName>
</protein>
<evidence type="ECO:0000259" key="1">
    <source>
        <dbReference type="Pfam" id="PF13401"/>
    </source>
</evidence>
<dbReference type="PANTHER" id="PTHR35894">
    <property type="entry name" value="GENERAL SECRETION PATHWAY PROTEIN A-RELATED"/>
    <property type="match status" value="1"/>
</dbReference>
<dbReference type="PANTHER" id="PTHR35894:SF5">
    <property type="entry name" value="MU-LIKE PROPHAGE FLUMU DNA TRANSPOSITION PROTEIN B"/>
    <property type="match status" value="1"/>
</dbReference>
<dbReference type="Proteomes" id="UP000285906">
    <property type="component" value="Unassembled WGS sequence"/>
</dbReference>
<evidence type="ECO:0000313" key="5">
    <source>
        <dbReference type="Proteomes" id="UP000658202"/>
    </source>
</evidence>
<dbReference type="SUPFAM" id="SSF52540">
    <property type="entry name" value="P-loop containing nucleoside triphosphate hydrolases"/>
    <property type="match status" value="1"/>
</dbReference>
<feature type="domain" description="ORC1/DEAH AAA+ ATPase" evidence="1">
    <location>
        <begin position="104"/>
        <end position="219"/>
    </location>
</feature>